<evidence type="ECO:0000313" key="1">
    <source>
        <dbReference type="EMBL" id="CAA9998635.1"/>
    </source>
</evidence>
<keyword evidence="2" id="KW-1185">Reference proteome</keyword>
<accession>A0A6H5GA39</accession>
<protein>
    <submittedName>
        <fullName evidence="1">Uncharacterized protein</fullName>
    </submittedName>
</protein>
<gene>
    <name evidence="1" type="ORF">NTEN_LOCUS4918</name>
</gene>
<feature type="non-terminal residue" evidence="1">
    <location>
        <position position="66"/>
    </location>
</feature>
<organism evidence="1 2">
    <name type="scientific">Nesidiocoris tenuis</name>
    <dbReference type="NCBI Taxonomy" id="355587"/>
    <lineage>
        <taxon>Eukaryota</taxon>
        <taxon>Metazoa</taxon>
        <taxon>Ecdysozoa</taxon>
        <taxon>Arthropoda</taxon>
        <taxon>Hexapoda</taxon>
        <taxon>Insecta</taxon>
        <taxon>Pterygota</taxon>
        <taxon>Neoptera</taxon>
        <taxon>Paraneoptera</taxon>
        <taxon>Hemiptera</taxon>
        <taxon>Heteroptera</taxon>
        <taxon>Panheteroptera</taxon>
        <taxon>Cimicomorpha</taxon>
        <taxon>Miridae</taxon>
        <taxon>Dicyphina</taxon>
        <taxon>Nesidiocoris</taxon>
    </lineage>
</organism>
<evidence type="ECO:0000313" key="2">
    <source>
        <dbReference type="Proteomes" id="UP000479000"/>
    </source>
</evidence>
<name>A0A6H5GA39_9HEMI</name>
<reference evidence="1 2" key="1">
    <citation type="submission" date="2020-02" db="EMBL/GenBank/DDBJ databases">
        <authorList>
            <person name="Ferguson B K."/>
        </authorList>
    </citation>
    <scope>NUCLEOTIDE SEQUENCE [LARGE SCALE GENOMIC DNA]</scope>
</reference>
<dbReference type="Proteomes" id="UP000479000">
    <property type="component" value="Unassembled WGS sequence"/>
</dbReference>
<sequence length="66" mass="7756">MSRPVVQRGFDTAAETLREGRRRRRRHDMAAVVQLVLNLVLFHRRAGRLPDFLNQGDFLVEIRLTQ</sequence>
<dbReference type="EMBL" id="CADCXU010007288">
    <property type="protein sequence ID" value="CAA9998635.1"/>
    <property type="molecule type" value="Genomic_DNA"/>
</dbReference>
<dbReference type="AlphaFoldDB" id="A0A6H5GA39"/>
<proteinExistence type="predicted"/>